<feature type="transmembrane region" description="Helical" evidence="15">
    <location>
        <begin position="153"/>
        <end position="173"/>
    </location>
</feature>
<name>G2WWK6_VERDV</name>
<dbReference type="GO" id="GO:0005576">
    <property type="term" value="C:extracellular region"/>
    <property type="evidence" value="ECO:0007669"/>
    <property type="project" value="UniProtKB-SubCell"/>
</dbReference>
<dbReference type="EMBL" id="DS572697">
    <property type="protein sequence ID" value="EGY19976.1"/>
    <property type="molecule type" value="Genomic_DNA"/>
</dbReference>
<evidence type="ECO:0000256" key="4">
    <source>
        <dbReference type="ARBA" id="ARBA00010031"/>
    </source>
</evidence>
<feature type="chain" id="PRO_5003438672" evidence="16">
    <location>
        <begin position="23"/>
        <end position="464"/>
    </location>
</feature>
<evidence type="ECO:0000256" key="5">
    <source>
        <dbReference type="ARBA" id="ARBA00022525"/>
    </source>
</evidence>
<keyword evidence="11" id="KW-1015">Disulfide bond</keyword>
<evidence type="ECO:0000256" key="16">
    <source>
        <dbReference type="SAM" id="SignalP"/>
    </source>
</evidence>
<keyword evidence="7 15" id="KW-0812">Transmembrane</keyword>
<dbReference type="InterPro" id="IPR052337">
    <property type="entry name" value="SAT4-like"/>
</dbReference>
<gene>
    <name evidence="18" type="ORF">VDAG_01992</name>
</gene>
<evidence type="ECO:0000256" key="3">
    <source>
        <dbReference type="ARBA" id="ARBA00004613"/>
    </source>
</evidence>
<evidence type="ECO:0000256" key="14">
    <source>
        <dbReference type="SAM" id="MobiDB-lite"/>
    </source>
</evidence>
<protein>
    <submittedName>
        <fullName evidence="18">CFEM domain-containing protein</fullName>
    </submittedName>
</protein>
<accession>G2WWK6</accession>
<dbReference type="Proteomes" id="UP000001611">
    <property type="component" value="Chromosome 7"/>
</dbReference>
<evidence type="ECO:0000256" key="7">
    <source>
        <dbReference type="ARBA" id="ARBA00022692"/>
    </source>
</evidence>
<dbReference type="SMART" id="SM00747">
    <property type="entry name" value="CFEM"/>
    <property type="match status" value="1"/>
</dbReference>
<dbReference type="InParanoid" id="G2WWK6"/>
<keyword evidence="8 16" id="KW-0732">Signal</keyword>
<evidence type="ECO:0000256" key="15">
    <source>
        <dbReference type="SAM" id="Phobius"/>
    </source>
</evidence>
<dbReference type="AlphaFoldDB" id="G2WWK6"/>
<keyword evidence="12" id="KW-0449">Lipoprotein</keyword>
<dbReference type="RefSeq" id="XP_009656316.1">
    <property type="nucleotide sequence ID" value="XM_009658021.1"/>
</dbReference>
<reference evidence="18 19" key="1">
    <citation type="submission" date="2008-03" db="EMBL/GenBank/DDBJ databases">
        <title>The Genome Sequence of Verticillium dahliae VdLs.17.</title>
        <authorList>
            <consortium name="The Broad Institute Genome Sequencing Platform"/>
            <person name="Ma L.-J.J."/>
            <person name="Klosterman S.J."/>
            <person name="Subbarao K."/>
            <person name="Dobinson K."/>
            <person name="Veronese P."/>
            <person name="Kang S."/>
            <person name="Gold S.E."/>
            <person name="Young S."/>
            <person name="Jaffe D."/>
            <person name="Gnerre S."/>
            <person name="Berlin A."/>
            <person name="Heiman D."/>
            <person name="Hepburn T."/>
            <person name="Sykes S."/>
            <person name="Alvarado L."/>
            <person name="Kodira C.D."/>
            <person name="Lander E."/>
            <person name="Galagan J."/>
            <person name="Nusbaum C."/>
            <person name="Birren B."/>
        </authorList>
    </citation>
    <scope>NUCLEOTIDE SEQUENCE [LARGE SCALE GENOMIC DNA]</scope>
    <source>
        <strain evidence="19">VdLs.17 / ATCC MYA-4575 / FGSC 10137</strain>
    </source>
</reference>
<dbReference type="Pfam" id="PF05730">
    <property type="entry name" value="CFEM"/>
    <property type="match status" value="1"/>
</dbReference>
<dbReference type="KEGG" id="vda:VDAG_01992"/>
<feature type="transmembrane region" description="Helical" evidence="15">
    <location>
        <begin position="265"/>
        <end position="287"/>
    </location>
</feature>
<feature type="signal peptide" evidence="16">
    <location>
        <begin position="1"/>
        <end position="22"/>
    </location>
</feature>
<dbReference type="OrthoDB" id="2496787at2759"/>
<feature type="domain" description="CFEM" evidence="17">
    <location>
        <begin position="30"/>
        <end position="96"/>
    </location>
</feature>
<feature type="region of interest" description="Disordered" evidence="14">
    <location>
        <begin position="417"/>
        <end position="464"/>
    </location>
</feature>
<feature type="transmembrane region" description="Helical" evidence="15">
    <location>
        <begin position="229"/>
        <end position="253"/>
    </location>
</feature>
<sequence>MRFAHLSPLLLLAVAPMVACQAQAPDLFSFVDRIPQCGLSCILEQVPLSACGSLTNSTCICTDVDLHRATEKCVTERCTNALEGIEVARVEAEACQRPVRSRKSDLLVPLIIEVPAWFSVWLRLYSRYSIVHRFEADDWIMLVCVLFYIDESFYVICLSLAKLSILCFFLRIFPNRVFRIITYSVMIFIGMSTTVFVFLQIFQCSPIEYNWLGWKGTFGSFRCLNVNTLVYTAAGFSIAQDVIILVLPLPLLFGLNMSWRSKVGIVVMFSLGVFILITSCIRLQYIVHFARSTNPTWDYTDTLIWTGLEVSVSLLVTSLPAIRMLVNRVVPDVLGTLTSKYGFSFGSKKQASGDSTDLRSGKYSDATYRNSVSGLSGRPAVPESRFKLFRVGGKGQMNESELELGDKLKGDVQTEIGATPSSWRDAGADQDRHSSMESGIHVHTTTTVDSESGYVPQERRPSQM</sequence>
<dbReference type="OMA" id="QWSINIT"/>
<evidence type="ECO:0000256" key="10">
    <source>
        <dbReference type="ARBA" id="ARBA00023136"/>
    </source>
</evidence>
<evidence type="ECO:0000256" key="13">
    <source>
        <dbReference type="ARBA" id="ARBA00038359"/>
    </source>
</evidence>
<evidence type="ECO:0000256" key="6">
    <source>
        <dbReference type="ARBA" id="ARBA00022622"/>
    </source>
</evidence>
<dbReference type="GeneID" id="20703455"/>
<keyword evidence="5" id="KW-0964">Secreted</keyword>
<dbReference type="InterPro" id="IPR008427">
    <property type="entry name" value="Extracellular_membr_CFEM_dom"/>
</dbReference>
<evidence type="ECO:0000256" key="2">
    <source>
        <dbReference type="ARBA" id="ARBA00004589"/>
    </source>
</evidence>
<dbReference type="PANTHER" id="PTHR33048">
    <property type="entry name" value="PTH11-LIKE INTEGRAL MEMBRANE PROTEIN (AFU_ORTHOLOGUE AFUA_5G11245)"/>
    <property type="match status" value="1"/>
</dbReference>
<dbReference type="Pfam" id="PF20684">
    <property type="entry name" value="Fung_rhodopsin"/>
    <property type="match status" value="1"/>
</dbReference>
<dbReference type="HOGENOM" id="CLU_028200_6_3_1"/>
<evidence type="ECO:0000256" key="8">
    <source>
        <dbReference type="ARBA" id="ARBA00022729"/>
    </source>
</evidence>
<evidence type="ECO:0000256" key="1">
    <source>
        <dbReference type="ARBA" id="ARBA00004141"/>
    </source>
</evidence>
<organism evidence="18 19">
    <name type="scientific">Verticillium dahliae (strain VdLs.17 / ATCC MYA-4575 / FGSC 10137)</name>
    <name type="common">Verticillium wilt</name>
    <dbReference type="NCBI Taxonomy" id="498257"/>
    <lineage>
        <taxon>Eukaryota</taxon>
        <taxon>Fungi</taxon>
        <taxon>Dikarya</taxon>
        <taxon>Ascomycota</taxon>
        <taxon>Pezizomycotina</taxon>
        <taxon>Sordariomycetes</taxon>
        <taxon>Hypocreomycetidae</taxon>
        <taxon>Glomerellales</taxon>
        <taxon>Plectosphaerellaceae</taxon>
        <taxon>Verticillium</taxon>
    </lineage>
</organism>
<keyword evidence="6" id="KW-0325">Glycoprotein</keyword>
<proteinExistence type="inferred from homology"/>
<dbReference type="PANTHER" id="PTHR33048:SF143">
    <property type="entry name" value="EXTRACELLULAR MEMBRANE PROTEIN CFEM DOMAIN-CONTAINING PROTEIN-RELATED"/>
    <property type="match status" value="1"/>
</dbReference>
<evidence type="ECO:0000313" key="19">
    <source>
        <dbReference type="Proteomes" id="UP000001611"/>
    </source>
</evidence>
<feature type="transmembrane region" description="Helical" evidence="15">
    <location>
        <begin position="180"/>
        <end position="202"/>
    </location>
</feature>
<evidence type="ECO:0000256" key="9">
    <source>
        <dbReference type="ARBA" id="ARBA00022989"/>
    </source>
</evidence>
<evidence type="ECO:0000256" key="12">
    <source>
        <dbReference type="ARBA" id="ARBA00023288"/>
    </source>
</evidence>
<evidence type="ECO:0000256" key="11">
    <source>
        <dbReference type="ARBA" id="ARBA00023157"/>
    </source>
</evidence>
<dbReference type="GO" id="GO:0098552">
    <property type="term" value="C:side of membrane"/>
    <property type="evidence" value="ECO:0007669"/>
    <property type="project" value="UniProtKB-KW"/>
</dbReference>
<keyword evidence="6" id="KW-0336">GPI-anchor</keyword>
<keyword evidence="19" id="KW-1185">Reference proteome</keyword>
<feature type="compositionally biased region" description="Basic and acidic residues" evidence="14">
    <location>
        <begin position="426"/>
        <end position="435"/>
    </location>
</feature>
<keyword evidence="9 15" id="KW-1133">Transmembrane helix</keyword>
<evidence type="ECO:0000313" key="18">
    <source>
        <dbReference type="EMBL" id="EGY19976.1"/>
    </source>
</evidence>
<evidence type="ECO:0000259" key="17">
    <source>
        <dbReference type="SMART" id="SM00747"/>
    </source>
</evidence>
<keyword evidence="10 15" id="KW-0472">Membrane</keyword>
<dbReference type="InterPro" id="IPR049326">
    <property type="entry name" value="Rhodopsin_dom_fungi"/>
</dbReference>
<comment type="subcellular location">
    <subcellularLocation>
        <location evidence="2">Membrane</location>
        <topology evidence="2">Lipid-anchor</topology>
        <topology evidence="2">GPI-anchor</topology>
    </subcellularLocation>
    <subcellularLocation>
        <location evidence="1">Membrane</location>
        <topology evidence="1">Multi-pass membrane protein</topology>
    </subcellularLocation>
    <subcellularLocation>
        <location evidence="3">Secreted</location>
    </subcellularLocation>
</comment>
<comment type="similarity">
    <text evidence="13">Belongs to the SAT4 family.</text>
</comment>
<dbReference type="eggNOG" id="ENOG502SM6F">
    <property type="taxonomic scope" value="Eukaryota"/>
</dbReference>
<comment type="similarity">
    <text evidence="4">Belongs to the RBT5 family.</text>
</comment>